<dbReference type="Pfam" id="PF00929">
    <property type="entry name" value="RNase_T"/>
    <property type="match status" value="1"/>
</dbReference>
<comment type="function">
    <text evidence="1">Involved in the transposition of the insertion sequence.</text>
</comment>
<gene>
    <name evidence="3" type="ORF">B7492_06995</name>
</gene>
<dbReference type="Gene3D" id="3.30.420.10">
    <property type="entry name" value="Ribonuclease H-like superfamily/Ribonuclease H"/>
    <property type="match status" value="1"/>
</dbReference>
<dbReference type="InterPro" id="IPR036397">
    <property type="entry name" value="RNaseH_sf"/>
</dbReference>
<reference evidence="3 4" key="1">
    <citation type="submission" date="2017-04" db="EMBL/GenBank/DDBJ databases">
        <title>The Characteristic of a Fine Plant Growth-Promoting Rhizobacteria Bacillus mycoides Gnyt1 and its Whole Genome Sequencing Analysis.</title>
        <authorList>
            <person name="Li J.H."/>
            <person name="Yao T."/>
        </authorList>
    </citation>
    <scope>NUCLEOTIDE SEQUENCE [LARGE SCALE GENOMIC DNA]</scope>
    <source>
        <strain evidence="3 4">Gnyt1</strain>
    </source>
</reference>
<proteinExistence type="predicted"/>
<dbReference type="PANTHER" id="PTHR23044:SF61">
    <property type="entry name" value="3'-5' EXORIBONUCLEASE 1-RELATED"/>
    <property type="match status" value="1"/>
</dbReference>
<dbReference type="RefSeq" id="WP_085309836.1">
    <property type="nucleotide sequence ID" value="NZ_CP020743.1"/>
</dbReference>
<dbReference type="InterPro" id="IPR012337">
    <property type="entry name" value="RNaseH-like_sf"/>
</dbReference>
<protein>
    <recommendedName>
        <fullName evidence="2">Exonuclease domain-containing protein</fullName>
    </recommendedName>
</protein>
<evidence type="ECO:0000259" key="2">
    <source>
        <dbReference type="Pfam" id="PF00929"/>
    </source>
</evidence>
<dbReference type="EMBL" id="CP020743">
    <property type="protein sequence ID" value="ARJ20994.1"/>
    <property type="molecule type" value="Genomic_DNA"/>
</dbReference>
<dbReference type="GO" id="GO:0003676">
    <property type="term" value="F:nucleic acid binding"/>
    <property type="evidence" value="ECO:0007669"/>
    <property type="project" value="InterPro"/>
</dbReference>
<dbReference type="InterPro" id="IPR013520">
    <property type="entry name" value="Ribonucl_H"/>
</dbReference>
<dbReference type="GO" id="GO:0004527">
    <property type="term" value="F:exonuclease activity"/>
    <property type="evidence" value="ECO:0007669"/>
    <property type="project" value="UniProtKB-ARBA"/>
</dbReference>
<accession>A0A1W6A5A3</accession>
<evidence type="ECO:0000313" key="4">
    <source>
        <dbReference type="Proteomes" id="UP000192932"/>
    </source>
</evidence>
<sequence length="78" mass="8811">MYYSVLDLEANARRHRTNKPTEIVEISAFKLDSKTLKVFGEFCSLVKPSTFISTYTETLTGISFKTVQDAPTFPKMLG</sequence>
<evidence type="ECO:0000313" key="3">
    <source>
        <dbReference type="EMBL" id="ARJ20994.1"/>
    </source>
</evidence>
<name>A0A1W6A5A3_BACMY</name>
<organism evidence="3 4">
    <name type="scientific">Bacillus mycoides</name>
    <dbReference type="NCBI Taxonomy" id="1405"/>
    <lineage>
        <taxon>Bacteria</taxon>
        <taxon>Bacillati</taxon>
        <taxon>Bacillota</taxon>
        <taxon>Bacilli</taxon>
        <taxon>Bacillales</taxon>
        <taxon>Bacillaceae</taxon>
        <taxon>Bacillus</taxon>
        <taxon>Bacillus cereus group</taxon>
    </lineage>
</organism>
<evidence type="ECO:0000256" key="1">
    <source>
        <dbReference type="ARBA" id="ARBA00002286"/>
    </source>
</evidence>
<dbReference type="InterPro" id="IPR051274">
    <property type="entry name" value="3-5_Exoribonuclease"/>
</dbReference>
<dbReference type="PANTHER" id="PTHR23044">
    <property type="entry name" value="3'-5' EXONUCLEASE ERI1-RELATED"/>
    <property type="match status" value="1"/>
</dbReference>
<dbReference type="Proteomes" id="UP000192932">
    <property type="component" value="Chromosome"/>
</dbReference>
<dbReference type="SUPFAM" id="SSF53098">
    <property type="entry name" value="Ribonuclease H-like"/>
    <property type="match status" value="1"/>
</dbReference>
<dbReference type="AlphaFoldDB" id="A0A1W6A5A3"/>
<feature type="domain" description="Exonuclease" evidence="2">
    <location>
        <begin position="5"/>
        <end position="76"/>
    </location>
</feature>